<keyword evidence="1" id="KW-1133">Transmembrane helix</keyword>
<feature type="transmembrane region" description="Helical" evidence="1">
    <location>
        <begin position="83"/>
        <end position="104"/>
    </location>
</feature>
<evidence type="ECO:0008006" key="3">
    <source>
        <dbReference type="Google" id="ProtNLM"/>
    </source>
</evidence>
<protein>
    <recommendedName>
        <fullName evidence="3">DUF4199 domain-containing protein</fullName>
    </recommendedName>
</protein>
<dbReference type="Pfam" id="PF13858">
    <property type="entry name" value="DUF4199"/>
    <property type="match status" value="1"/>
</dbReference>
<gene>
    <name evidence="2" type="ORF">MNBD_BACTEROID06-997</name>
</gene>
<feature type="transmembrane region" description="Helical" evidence="1">
    <location>
        <begin position="157"/>
        <end position="176"/>
    </location>
</feature>
<dbReference type="AlphaFoldDB" id="A0A3B0V905"/>
<evidence type="ECO:0000256" key="1">
    <source>
        <dbReference type="SAM" id="Phobius"/>
    </source>
</evidence>
<proteinExistence type="predicted"/>
<name>A0A3B0V905_9ZZZZ</name>
<evidence type="ECO:0000313" key="2">
    <source>
        <dbReference type="EMBL" id="VAW28486.1"/>
    </source>
</evidence>
<organism evidence="2">
    <name type="scientific">hydrothermal vent metagenome</name>
    <dbReference type="NCBI Taxonomy" id="652676"/>
    <lineage>
        <taxon>unclassified sequences</taxon>
        <taxon>metagenomes</taxon>
        <taxon>ecological metagenomes</taxon>
    </lineage>
</organism>
<feature type="transmembrane region" description="Helical" evidence="1">
    <location>
        <begin position="42"/>
        <end position="62"/>
    </location>
</feature>
<reference evidence="2" key="1">
    <citation type="submission" date="2018-06" db="EMBL/GenBank/DDBJ databases">
        <authorList>
            <person name="Zhirakovskaya E."/>
        </authorList>
    </citation>
    <scope>NUCLEOTIDE SEQUENCE</scope>
</reference>
<feature type="transmembrane region" description="Helical" evidence="1">
    <location>
        <begin position="18"/>
        <end position="36"/>
    </location>
</feature>
<dbReference type="InterPro" id="IPR025250">
    <property type="entry name" value="DUF4199"/>
</dbReference>
<sequence length="186" mass="20784">MEEQNEQQITIVSDALKMGLYVGVASVIMTLLFYLIDPSLFAKWWLNLIILVIVVVAVVIMGKNYRMSIGGYMSFGEAFKHGFIIFLISGFISGVFTILLFQVIDSELKNVVSDAAIEQTSAMLEKFGMDEDQIEDALIETESSMEESFSLVGQVKGQVWAIAFYLILSLITGLIVRKEEKFSDVV</sequence>
<dbReference type="EMBL" id="UOES01000409">
    <property type="protein sequence ID" value="VAW28486.1"/>
    <property type="molecule type" value="Genomic_DNA"/>
</dbReference>
<accession>A0A3B0V905</accession>
<keyword evidence="1" id="KW-0472">Membrane</keyword>
<keyword evidence="1" id="KW-0812">Transmembrane</keyword>